<dbReference type="EMBL" id="OU015584">
    <property type="protein sequence ID" value="CAG5077703.1"/>
    <property type="molecule type" value="Genomic_DNA"/>
</dbReference>
<evidence type="ECO:0000259" key="5">
    <source>
        <dbReference type="PROSITE" id="PS51352"/>
    </source>
</evidence>
<dbReference type="PROSITE" id="PS51352">
    <property type="entry name" value="THIOREDOXIN_2"/>
    <property type="match status" value="1"/>
</dbReference>
<evidence type="ECO:0000256" key="3">
    <source>
        <dbReference type="ARBA" id="ARBA00023157"/>
    </source>
</evidence>
<dbReference type="InterPro" id="IPR013740">
    <property type="entry name" value="Redoxin"/>
</dbReference>
<keyword evidence="7" id="KW-1185">Reference proteome</keyword>
<dbReference type="PANTHER" id="PTHR42852">
    <property type="entry name" value="THIOL:DISULFIDE INTERCHANGE PROTEIN DSBE"/>
    <property type="match status" value="1"/>
</dbReference>
<dbReference type="GO" id="GO:0030313">
    <property type="term" value="C:cell envelope"/>
    <property type="evidence" value="ECO:0007669"/>
    <property type="project" value="UniProtKB-SubCell"/>
</dbReference>
<dbReference type="Gene3D" id="3.40.30.10">
    <property type="entry name" value="Glutaredoxin"/>
    <property type="match status" value="1"/>
</dbReference>
<reference evidence="6" key="1">
    <citation type="submission" date="2021-04" db="EMBL/GenBank/DDBJ databases">
        <authorList>
            <person name="Rodrigo-Torres L."/>
            <person name="Arahal R. D."/>
            <person name="Lucena T."/>
        </authorList>
    </citation>
    <scope>NUCLEOTIDE SEQUENCE</scope>
    <source>
        <strain evidence="6">AS29M-1</strain>
    </source>
</reference>
<sequence length="428" mass="48526">MKLITRCLITLMMGSFLWSCDSSNEAEVEENKATEEGDANTDDSSYLLKQGYWIGNLRISKTRMIPFNMEIVKDSVYFVNAEEHIGAKIVEDGAQLVIEMPIFDSEFRISKNDKGVFGFWHNYAKGPDYQIDFTARPIDKEHYDNRFSIPESNTVTNFEGNWETTFDVGSEDAYKALGLLLQVNQDVKGTFLTETGDYRFLQGNAIGDSLYLSAFDGSHAFLFAAEMDGDTMRGTFYSGNHYQNNWVAFRNDDFELRNPDSLTRLKIGEEFSFNFPGIDGKPVAYPSPKYTEEVVIIQLLGSWCPNCMDETKFLTDLHKSYKDKGLHIIGIAFENPETLEGKIERVKELANYYGAEYEFCIGGYASKKEAEEALPALSEVLSFPTTIFIDKDGQIRKIHTGFNGPGTGPYYLKFVESTNKFVQKLLSE</sequence>
<dbReference type="Proteomes" id="UP000683507">
    <property type="component" value="Chromosome"/>
</dbReference>
<keyword evidence="2" id="KW-0201">Cytochrome c-type biogenesis</keyword>
<dbReference type="SUPFAM" id="SSF52833">
    <property type="entry name" value="Thioredoxin-like"/>
    <property type="match status" value="1"/>
</dbReference>
<comment type="subcellular location">
    <subcellularLocation>
        <location evidence="1">Cell envelope</location>
    </subcellularLocation>
</comment>
<dbReference type="AlphaFoldDB" id="A0A916N9Q6"/>
<feature type="domain" description="Thioredoxin" evidence="5">
    <location>
        <begin position="262"/>
        <end position="420"/>
    </location>
</feature>
<dbReference type="InterPro" id="IPR036249">
    <property type="entry name" value="Thioredoxin-like_sf"/>
</dbReference>
<proteinExistence type="predicted"/>
<dbReference type="RefSeq" id="WP_258540693.1">
    <property type="nucleotide sequence ID" value="NZ_OU015584.1"/>
</dbReference>
<dbReference type="InterPro" id="IPR013766">
    <property type="entry name" value="Thioredoxin_domain"/>
</dbReference>
<dbReference type="GO" id="GO:0017004">
    <property type="term" value="P:cytochrome complex assembly"/>
    <property type="evidence" value="ECO:0007669"/>
    <property type="project" value="UniProtKB-KW"/>
</dbReference>
<keyword evidence="4" id="KW-0676">Redox-active center</keyword>
<keyword evidence="3" id="KW-1015">Disulfide bond</keyword>
<gene>
    <name evidence="6" type="primary">resA_4</name>
    <name evidence="6" type="ORF">CRYO30217_00461</name>
</gene>
<dbReference type="PANTHER" id="PTHR42852:SF6">
    <property type="entry name" value="THIOL:DISULFIDE INTERCHANGE PROTEIN DSBE"/>
    <property type="match status" value="1"/>
</dbReference>
<evidence type="ECO:0000256" key="2">
    <source>
        <dbReference type="ARBA" id="ARBA00022748"/>
    </source>
</evidence>
<name>A0A916N9Q6_9FLAO</name>
<dbReference type="InterPro" id="IPR050553">
    <property type="entry name" value="Thioredoxin_ResA/DsbE_sf"/>
</dbReference>
<evidence type="ECO:0000313" key="7">
    <source>
        <dbReference type="Proteomes" id="UP000683507"/>
    </source>
</evidence>
<dbReference type="GO" id="GO:0016491">
    <property type="term" value="F:oxidoreductase activity"/>
    <property type="evidence" value="ECO:0007669"/>
    <property type="project" value="InterPro"/>
</dbReference>
<organism evidence="6 7">
    <name type="scientific">Parvicella tangerina</name>
    <dbReference type="NCBI Taxonomy" id="2829795"/>
    <lineage>
        <taxon>Bacteria</taxon>
        <taxon>Pseudomonadati</taxon>
        <taxon>Bacteroidota</taxon>
        <taxon>Flavobacteriia</taxon>
        <taxon>Flavobacteriales</taxon>
        <taxon>Parvicellaceae</taxon>
        <taxon>Parvicella</taxon>
    </lineage>
</organism>
<protein>
    <submittedName>
        <fullName evidence="6">Thiol-disulfide oxidoreductase ResA</fullName>
    </submittedName>
</protein>
<dbReference type="KEGG" id="ptan:CRYO30217_00461"/>
<accession>A0A916N9Q6</accession>
<evidence type="ECO:0000256" key="4">
    <source>
        <dbReference type="ARBA" id="ARBA00023284"/>
    </source>
</evidence>
<dbReference type="Pfam" id="PF08534">
    <property type="entry name" value="Redoxin"/>
    <property type="match status" value="1"/>
</dbReference>
<dbReference type="CDD" id="cd02966">
    <property type="entry name" value="TlpA_like_family"/>
    <property type="match status" value="1"/>
</dbReference>
<evidence type="ECO:0000256" key="1">
    <source>
        <dbReference type="ARBA" id="ARBA00004196"/>
    </source>
</evidence>
<evidence type="ECO:0000313" key="6">
    <source>
        <dbReference type="EMBL" id="CAG5077703.1"/>
    </source>
</evidence>